<proteinExistence type="predicted"/>
<dbReference type="InterPro" id="IPR052906">
    <property type="entry name" value="Type_IV_Methyl-Rstrct_Enzyme"/>
</dbReference>
<dbReference type="Gene3D" id="3.40.1350.10">
    <property type="match status" value="1"/>
</dbReference>
<accession>A0ABT0FVN3</accession>
<keyword evidence="3" id="KW-0255">Endonuclease</keyword>
<keyword evidence="1" id="KW-0472">Membrane</keyword>
<dbReference type="InterPro" id="IPR011856">
    <property type="entry name" value="tRNA_endonuc-like_dom_sf"/>
</dbReference>
<dbReference type="SUPFAM" id="SSF52980">
    <property type="entry name" value="Restriction endonuclease-like"/>
    <property type="match status" value="1"/>
</dbReference>
<gene>
    <name evidence="3" type="ORF">MF672_019520</name>
</gene>
<sequence length="210" mass="22112">MARGRGRRRIRDVRTAGVVAGAAGAAWLVAEHPVGTAVGAGVLAVLFVAGLIARQRVVQARRRLFVAANAELEKVDRLSGPEFEHLVAERLVTDGFRRVRVCGRAADGGVDITAVAPGGGRYAVQCKRYKGSVGAPAVRNFQGALANAFAGHTGVLVTSGRLTRQARLEALEARQPLVLLERDRLAEWLAGAWSLLPARAGPGAAEEDPA</sequence>
<feature type="domain" description="Restriction endonuclease type IV Mrr" evidence="2">
    <location>
        <begin position="76"/>
        <end position="189"/>
    </location>
</feature>
<reference evidence="3 4" key="1">
    <citation type="submission" date="2022-04" db="EMBL/GenBank/DDBJ databases">
        <title>Genome draft of Actinomadura sp. ATCC 31491.</title>
        <authorList>
            <person name="Shi X."/>
            <person name="Du Y."/>
        </authorList>
    </citation>
    <scope>NUCLEOTIDE SEQUENCE [LARGE SCALE GENOMIC DNA]</scope>
    <source>
        <strain evidence="3 4">ATCC 31491</strain>
    </source>
</reference>
<feature type="transmembrane region" description="Helical" evidence="1">
    <location>
        <begin position="12"/>
        <end position="30"/>
    </location>
</feature>
<evidence type="ECO:0000256" key="1">
    <source>
        <dbReference type="SAM" id="Phobius"/>
    </source>
</evidence>
<dbReference type="Proteomes" id="UP001317259">
    <property type="component" value="Unassembled WGS sequence"/>
</dbReference>
<evidence type="ECO:0000313" key="4">
    <source>
        <dbReference type="Proteomes" id="UP001317259"/>
    </source>
</evidence>
<comment type="caution">
    <text evidence="3">The sequence shown here is derived from an EMBL/GenBank/DDBJ whole genome shotgun (WGS) entry which is preliminary data.</text>
</comment>
<dbReference type="PANTHER" id="PTHR30015">
    <property type="entry name" value="MRR RESTRICTION SYSTEM PROTEIN"/>
    <property type="match status" value="1"/>
</dbReference>
<keyword evidence="3" id="KW-0540">Nuclease</keyword>
<evidence type="ECO:0000313" key="3">
    <source>
        <dbReference type="EMBL" id="MCK2215968.1"/>
    </source>
</evidence>
<dbReference type="GO" id="GO:0004519">
    <property type="term" value="F:endonuclease activity"/>
    <property type="evidence" value="ECO:0007669"/>
    <property type="project" value="UniProtKB-KW"/>
</dbReference>
<keyword evidence="3" id="KW-0378">Hydrolase</keyword>
<dbReference type="RefSeq" id="WP_242382038.1">
    <property type="nucleotide sequence ID" value="NZ_JAKRKC020000001.1"/>
</dbReference>
<dbReference type="InterPro" id="IPR011335">
    <property type="entry name" value="Restrct_endonuc-II-like"/>
</dbReference>
<evidence type="ECO:0000259" key="2">
    <source>
        <dbReference type="Pfam" id="PF04471"/>
    </source>
</evidence>
<keyword evidence="4" id="KW-1185">Reference proteome</keyword>
<name>A0ABT0FVN3_9ACTN</name>
<keyword evidence="1" id="KW-0812">Transmembrane</keyword>
<dbReference type="InterPro" id="IPR007560">
    <property type="entry name" value="Restrct_endonuc_IV_Mrr"/>
</dbReference>
<keyword evidence="1" id="KW-1133">Transmembrane helix</keyword>
<organism evidence="3 4">
    <name type="scientific">Actinomadura luzonensis</name>
    <dbReference type="NCBI Taxonomy" id="2805427"/>
    <lineage>
        <taxon>Bacteria</taxon>
        <taxon>Bacillati</taxon>
        <taxon>Actinomycetota</taxon>
        <taxon>Actinomycetes</taxon>
        <taxon>Streptosporangiales</taxon>
        <taxon>Thermomonosporaceae</taxon>
        <taxon>Actinomadura</taxon>
    </lineage>
</organism>
<dbReference type="EMBL" id="JAKRKC020000001">
    <property type="protein sequence ID" value="MCK2215968.1"/>
    <property type="molecule type" value="Genomic_DNA"/>
</dbReference>
<protein>
    <submittedName>
        <fullName evidence="3">Restriction endonuclease</fullName>
    </submittedName>
</protein>
<dbReference type="Pfam" id="PF04471">
    <property type="entry name" value="Mrr_cat"/>
    <property type="match status" value="1"/>
</dbReference>
<feature type="transmembrane region" description="Helical" evidence="1">
    <location>
        <begin position="36"/>
        <end position="53"/>
    </location>
</feature>
<dbReference type="PANTHER" id="PTHR30015:SF7">
    <property type="entry name" value="TYPE IV METHYL-DIRECTED RESTRICTION ENZYME ECOKMRR"/>
    <property type="match status" value="1"/>
</dbReference>